<dbReference type="Proteomes" id="UP000289340">
    <property type="component" value="Chromosome 1"/>
</dbReference>
<evidence type="ECO:0000313" key="3">
    <source>
        <dbReference type="Proteomes" id="UP000289340"/>
    </source>
</evidence>
<keyword evidence="1" id="KW-1133">Transmembrane helix</keyword>
<keyword evidence="3" id="KW-1185">Reference proteome</keyword>
<proteinExistence type="predicted"/>
<evidence type="ECO:0000256" key="1">
    <source>
        <dbReference type="SAM" id="Phobius"/>
    </source>
</evidence>
<protein>
    <submittedName>
        <fullName evidence="2">Uncharacterized protein</fullName>
    </submittedName>
</protein>
<reference evidence="2 3" key="1">
    <citation type="submission" date="2018-09" db="EMBL/GenBank/DDBJ databases">
        <title>A high-quality reference genome of wild soybean provides a powerful tool to mine soybean genomes.</title>
        <authorList>
            <person name="Xie M."/>
            <person name="Chung C.Y.L."/>
            <person name="Li M.-W."/>
            <person name="Wong F.-L."/>
            <person name="Chan T.-F."/>
            <person name="Lam H.-M."/>
        </authorList>
    </citation>
    <scope>NUCLEOTIDE SEQUENCE [LARGE SCALE GENOMIC DNA]</scope>
    <source>
        <strain evidence="3">cv. W05</strain>
        <tissue evidence="2">Hypocotyl of etiolated seedlings</tissue>
    </source>
</reference>
<evidence type="ECO:0000313" key="2">
    <source>
        <dbReference type="EMBL" id="RZC29241.1"/>
    </source>
</evidence>
<gene>
    <name evidence="2" type="ORF">D0Y65_001006</name>
</gene>
<sequence length="91" mass="10155">MWANFEAAEELTIRKQLWTLSKRMGVGMTKFICQVPIIFSTCGLVDTVQEGYTGFHMGAFNVEISDYLNVTILLVIVSAGYHLSLARCFGT</sequence>
<keyword evidence="1" id="KW-0812">Transmembrane</keyword>
<keyword evidence="1" id="KW-0472">Membrane</keyword>
<feature type="transmembrane region" description="Helical" evidence="1">
    <location>
        <begin position="67"/>
        <end position="86"/>
    </location>
</feature>
<dbReference type="EMBL" id="QZWG01000001">
    <property type="protein sequence ID" value="RZC29240.1"/>
    <property type="molecule type" value="Genomic_DNA"/>
</dbReference>
<dbReference type="EMBL" id="QZWG01000001">
    <property type="protein sequence ID" value="RZC29241.1"/>
    <property type="molecule type" value="Genomic_DNA"/>
</dbReference>
<comment type="caution">
    <text evidence="2">The sequence shown here is derived from an EMBL/GenBank/DDBJ whole genome shotgun (WGS) entry which is preliminary data.</text>
</comment>
<accession>A0A445M164</accession>
<dbReference type="AlphaFoldDB" id="A0A445M164"/>
<organism evidence="2 3">
    <name type="scientific">Glycine soja</name>
    <name type="common">Wild soybean</name>
    <dbReference type="NCBI Taxonomy" id="3848"/>
    <lineage>
        <taxon>Eukaryota</taxon>
        <taxon>Viridiplantae</taxon>
        <taxon>Streptophyta</taxon>
        <taxon>Embryophyta</taxon>
        <taxon>Tracheophyta</taxon>
        <taxon>Spermatophyta</taxon>
        <taxon>Magnoliopsida</taxon>
        <taxon>eudicotyledons</taxon>
        <taxon>Gunneridae</taxon>
        <taxon>Pentapetalae</taxon>
        <taxon>rosids</taxon>
        <taxon>fabids</taxon>
        <taxon>Fabales</taxon>
        <taxon>Fabaceae</taxon>
        <taxon>Papilionoideae</taxon>
        <taxon>50 kb inversion clade</taxon>
        <taxon>NPAAA clade</taxon>
        <taxon>indigoferoid/millettioid clade</taxon>
        <taxon>Phaseoleae</taxon>
        <taxon>Glycine</taxon>
        <taxon>Glycine subgen. Soja</taxon>
    </lineage>
</organism>
<name>A0A445M164_GLYSO</name>